<feature type="signal peptide" evidence="1">
    <location>
        <begin position="1"/>
        <end position="20"/>
    </location>
</feature>
<dbReference type="Gene3D" id="1.50.10.10">
    <property type="match status" value="1"/>
</dbReference>
<dbReference type="InterPro" id="IPR008928">
    <property type="entry name" value="6-hairpin_glycosidase_sf"/>
</dbReference>
<evidence type="ECO:0000259" key="3">
    <source>
        <dbReference type="Pfam" id="PF16335"/>
    </source>
</evidence>
<dbReference type="InterPro" id="IPR008979">
    <property type="entry name" value="Galactose-bd-like_sf"/>
</dbReference>
<sequence length="829" mass="92587">MKKKFILLLLWVLNVTVLVAQDLRAPAYPLITHNPYFSIWSFGDTLNASNTRHWTGADHSMIGMVKVDGKVYRILGEETKSYKTVLAASDEEKYNFSYTESAPAADWMNPQFGDSNWKSGAAPFGNDKGPVNTNWRSDNIWARRTFNLGEADFDKLFLKLNHDDNVEVYLNGEEIYQRKGWTDRFQYIPLQEAAKQKLKKGQNVLAIHVANTAGGSWLDIGLVAEEALKGKVAVLPAEQVGVELNATQTIYQLKCGPVDVTTTFTSPLLMQHLDLLARPVSYISAKAKSNDKASHDVQFYFGTSTDLAVNSTEQHVAAQEYASGNLSVLRAGTKEQPVLQKKGDNVRIDWGYLYVAVPKSARPIQYISTTANALAPFAGNVSPPAQEALQGKSLVLNTILPLGKVGSTAKEQYVMLGYDELNSVQYFGQNLKPWWKAEGGSTMEKELAKAASDYNKVIAQCQAFDKKLYQDALAAGGKAYAELCELAYRQAIAAHTLVKSPEGEILFLSKENFSNGSINTVDVTYPSAPLFLVYNPDLLKGMLNGIFYYSESGKWNKPFAAHDLGTYPIANGQTYGEDMPVEESGNMLILTDAIAKVEGNANYAKEHWETLTTWAEYLRESGFDPANQLSTDDFAGHLARNANLSVKAILGLASYGKLAGMLGKEEVEKEYTALAKSMAQKWMQLANDGDHYTLAFENEGTWSQKYNLVWDKILDYDIFPKSVREKEIKYYLTKQEKYGLPLDSRKTYTKSDWVLWTATLADNEGDFKALVQPMWKYANETPDRVPISDWHETTDAEVMNFRARSVVGGYFIKLLEYKLEGNNSTFGTW</sequence>
<evidence type="ECO:0000259" key="4">
    <source>
        <dbReference type="Pfam" id="PF17168"/>
    </source>
</evidence>
<dbReference type="Proteomes" id="UP001597641">
    <property type="component" value="Unassembled WGS sequence"/>
</dbReference>
<dbReference type="InterPro" id="IPR052743">
    <property type="entry name" value="Glutaminase_GtaA"/>
</dbReference>
<keyword evidence="1" id="KW-0732">Signal</keyword>
<evidence type="ECO:0000259" key="2">
    <source>
        <dbReference type="Pfam" id="PF16334"/>
    </source>
</evidence>
<dbReference type="InterPro" id="IPR012341">
    <property type="entry name" value="6hp_glycosidase-like_sf"/>
</dbReference>
<dbReference type="Gene3D" id="2.60.120.260">
    <property type="entry name" value="Galactose-binding domain-like"/>
    <property type="match status" value="1"/>
</dbReference>
<evidence type="ECO:0000313" key="5">
    <source>
        <dbReference type="EMBL" id="MFD3002383.1"/>
    </source>
</evidence>
<protein>
    <submittedName>
        <fullName evidence="5">Glutaminase domain-containing protein</fullName>
    </submittedName>
</protein>
<dbReference type="PANTHER" id="PTHR31987:SF1">
    <property type="entry name" value="GLUTAMINASE A"/>
    <property type="match status" value="1"/>
</dbReference>
<feature type="domain" description="Glutaminase A N-terminal" evidence="4">
    <location>
        <begin position="247"/>
        <end position="471"/>
    </location>
</feature>
<dbReference type="InterPro" id="IPR032514">
    <property type="entry name" value="GtaA_central"/>
</dbReference>
<organism evidence="5 6">
    <name type="scientific">Pontibacter toksunensis</name>
    <dbReference type="NCBI Taxonomy" id="1332631"/>
    <lineage>
        <taxon>Bacteria</taxon>
        <taxon>Pseudomonadati</taxon>
        <taxon>Bacteroidota</taxon>
        <taxon>Cytophagia</taxon>
        <taxon>Cytophagales</taxon>
        <taxon>Hymenobacteraceae</taxon>
        <taxon>Pontibacter</taxon>
    </lineage>
</organism>
<evidence type="ECO:0000313" key="6">
    <source>
        <dbReference type="Proteomes" id="UP001597641"/>
    </source>
</evidence>
<keyword evidence="6" id="KW-1185">Reference proteome</keyword>
<dbReference type="EMBL" id="JBHUOX010000016">
    <property type="protein sequence ID" value="MFD3002383.1"/>
    <property type="molecule type" value="Genomic_DNA"/>
</dbReference>
<feature type="domain" description="Glutaminase A central" evidence="3">
    <location>
        <begin position="477"/>
        <end position="814"/>
    </location>
</feature>
<feature type="chain" id="PRO_5046166190" evidence="1">
    <location>
        <begin position="21"/>
        <end position="829"/>
    </location>
</feature>
<dbReference type="Pfam" id="PF16334">
    <property type="entry name" value="DUF4964"/>
    <property type="match status" value="1"/>
</dbReference>
<dbReference type="InterPro" id="IPR032515">
    <property type="entry name" value="DUF4964"/>
</dbReference>
<accession>A0ABW6BZ95</accession>
<dbReference type="InterPro" id="IPR033433">
    <property type="entry name" value="GtaA_N"/>
</dbReference>
<dbReference type="Pfam" id="PF16335">
    <property type="entry name" value="GtaA_6_Hairpin"/>
    <property type="match status" value="1"/>
</dbReference>
<feature type="domain" description="DUF4964" evidence="2">
    <location>
        <begin position="19"/>
        <end position="85"/>
    </location>
</feature>
<dbReference type="Pfam" id="PF17168">
    <property type="entry name" value="DUF5127"/>
    <property type="match status" value="1"/>
</dbReference>
<dbReference type="PANTHER" id="PTHR31987">
    <property type="entry name" value="GLUTAMINASE A-RELATED"/>
    <property type="match status" value="1"/>
</dbReference>
<reference evidence="6" key="1">
    <citation type="journal article" date="2019" name="Int. J. Syst. Evol. Microbiol.">
        <title>The Global Catalogue of Microorganisms (GCM) 10K type strain sequencing project: providing services to taxonomists for standard genome sequencing and annotation.</title>
        <authorList>
            <consortium name="The Broad Institute Genomics Platform"/>
            <consortium name="The Broad Institute Genome Sequencing Center for Infectious Disease"/>
            <person name="Wu L."/>
            <person name="Ma J."/>
        </authorList>
    </citation>
    <scope>NUCLEOTIDE SEQUENCE [LARGE SCALE GENOMIC DNA]</scope>
    <source>
        <strain evidence="6">KCTC 23984</strain>
    </source>
</reference>
<gene>
    <name evidence="5" type="ORF">ACFS7Z_18575</name>
</gene>
<dbReference type="SUPFAM" id="SSF48208">
    <property type="entry name" value="Six-hairpin glycosidases"/>
    <property type="match status" value="1"/>
</dbReference>
<evidence type="ECO:0000256" key="1">
    <source>
        <dbReference type="SAM" id="SignalP"/>
    </source>
</evidence>
<proteinExistence type="predicted"/>
<comment type="caution">
    <text evidence="5">The sequence shown here is derived from an EMBL/GenBank/DDBJ whole genome shotgun (WGS) entry which is preliminary data.</text>
</comment>
<name>A0ABW6BZ95_9BACT</name>
<dbReference type="RefSeq" id="WP_377487769.1">
    <property type="nucleotide sequence ID" value="NZ_JBHUOX010000016.1"/>
</dbReference>
<dbReference type="SUPFAM" id="SSF49785">
    <property type="entry name" value="Galactose-binding domain-like"/>
    <property type="match status" value="1"/>
</dbReference>